<dbReference type="Proteomes" id="UP000078560">
    <property type="component" value="Unassembled WGS sequence"/>
</dbReference>
<dbReference type="Proteomes" id="UP000078546">
    <property type="component" value="Unassembled WGS sequence"/>
</dbReference>
<gene>
    <name evidence="2" type="ORF">POVCU1_054460</name>
    <name evidence="1" type="ORF">POVCU2_0063970</name>
</gene>
<evidence type="ECO:0000313" key="1">
    <source>
        <dbReference type="EMBL" id="SBS90839.1"/>
    </source>
</evidence>
<reference evidence="2" key="1">
    <citation type="submission" date="2016-05" db="EMBL/GenBank/DDBJ databases">
        <authorList>
            <person name="Lavstsen T."/>
            <person name="Jespersen J.S."/>
        </authorList>
    </citation>
    <scope>NUCLEOTIDE SEQUENCE [LARGE SCALE GENOMIC DNA]</scope>
</reference>
<evidence type="ECO:0000313" key="4">
    <source>
        <dbReference type="Proteomes" id="UP000078560"/>
    </source>
</evidence>
<protein>
    <submittedName>
        <fullName evidence="2">PIR Superfamily Protein</fullName>
    </submittedName>
</protein>
<name>A0A1A8X358_PLAOA</name>
<dbReference type="EMBL" id="FLQV01001454">
    <property type="protein sequence ID" value="SBS99690.1"/>
    <property type="molecule type" value="Genomic_DNA"/>
</dbReference>
<evidence type="ECO:0000313" key="3">
    <source>
        <dbReference type="Proteomes" id="UP000078546"/>
    </source>
</evidence>
<dbReference type="EMBL" id="FLQU01000992">
    <property type="protein sequence ID" value="SBS90839.1"/>
    <property type="molecule type" value="Genomic_DNA"/>
</dbReference>
<proteinExistence type="predicted"/>
<dbReference type="AlphaFoldDB" id="A0A1A8X358"/>
<evidence type="ECO:0000313" key="2">
    <source>
        <dbReference type="EMBL" id="SBS99690.1"/>
    </source>
</evidence>
<reference evidence="3 4" key="2">
    <citation type="submission" date="2016-05" db="EMBL/GenBank/DDBJ databases">
        <authorList>
            <person name="Naeem Raeece"/>
        </authorList>
    </citation>
    <scope>NUCLEOTIDE SEQUENCE [LARGE SCALE GENOMIC DNA]</scope>
</reference>
<accession>A0A1A8X358</accession>
<organism evidence="2 3">
    <name type="scientific">Plasmodium ovale curtisi</name>
    <dbReference type="NCBI Taxonomy" id="864141"/>
    <lineage>
        <taxon>Eukaryota</taxon>
        <taxon>Sar</taxon>
        <taxon>Alveolata</taxon>
        <taxon>Apicomplexa</taxon>
        <taxon>Aconoidasida</taxon>
        <taxon>Haemosporida</taxon>
        <taxon>Plasmodiidae</taxon>
        <taxon>Plasmodium</taxon>
        <taxon>Plasmodium (Plasmodium)</taxon>
    </lineage>
</organism>
<sequence length="246" mass="28358">MKVTLGDDKLGLLATKYNYYNFDYNKVYCTDNTFYSYVKTELDGITSVNNNTDKILKSLCYIHNNKDRSNFDKEIYYEKYKIEIINADITCNANYKNYLDNNIENYKKLHSFCGVEKNQDTQGIVFRTLFPEKNHRILPTLSCIQEGTSRIIQLLSEKCDRQLFPQEHASGHEPVAQLNQTSATFLEGESAPKSDESITRHSQIITGVTFSRKGLVGFKLDNSQTIEMTNMHLKMNIQILALEELT</sequence>